<evidence type="ECO:0000313" key="2">
    <source>
        <dbReference type="EMBL" id="SVB97405.1"/>
    </source>
</evidence>
<dbReference type="AlphaFoldDB" id="A0A382IDH6"/>
<dbReference type="EMBL" id="UINC01066564">
    <property type="protein sequence ID" value="SVB97405.1"/>
    <property type="molecule type" value="Genomic_DNA"/>
</dbReference>
<accession>A0A382IDH6</accession>
<proteinExistence type="predicted"/>
<evidence type="ECO:0000256" key="1">
    <source>
        <dbReference type="SAM" id="MobiDB-lite"/>
    </source>
</evidence>
<gene>
    <name evidence="2" type="ORF">METZ01_LOCUS250259</name>
</gene>
<feature type="compositionally biased region" description="Polar residues" evidence="1">
    <location>
        <begin position="174"/>
        <end position="184"/>
    </location>
</feature>
<reference evidence="2" key="1">
    <citation type="submission" date="2018-05" db="EMBL/GenBank/DDBJ databases">
        <authorList>
            <person name="Lanie J.A."/>
            <person name="Ng W.-L."/>
            <person name="Kazmierczak K.M."/>
            <person name="Andrzejewski T.M."/>
            <person name="Davidsen T.M."/>
            <person name="Wayne K.J."/>
            <person name="Tettelin H."/>
            <person name="Glass J.I."/>
            <person name="Rusch D."/>
            <person name="Podicherti R."/>
            <person name="Tsui H.-C.T."/>
            <person name="Winkler M.E."/>
        </authorList>
    </citation>
    <scope>NUCLEOTIDE SEQUENCE</scope>
</reference>
<protein>
    <submittedName>
        <fullName evidence="2">Uncharacterized protein</fullName>
    </submittedName>
</protein>
<name>A0A382IDH6_9ZZZZ</name>
<organism evidence="2">
    <name type="scientific">marine metagenome</name>
    <dbReference type="NCBI Taxonomy" id="408172"/>
    <lineage>
        <taxon>unclassified sequences</taxon>
        <taxon>metagenomes</taxon>
        <taxon>ecological metagenomes</taxon>
    </lineage>
</organism>
<feature type="compositionally biased region" description="Acidic residues" evidence="1">
    <location>
        <begin position="118"/>
        <end position="164"/>
    </location>
</feature>
<feature type="region of interest" description="Disordered" evidence="1">
    <location>
        <begin position="111"/>
        <end position="186"/>
    </location>
</feature>
<sequence>MQMLMQNQRSNPLNQVLESFKNINNALNIAQSKGVFTLQQSSIIYKALQDVNEYFEKTQQHMKSSQTITRMTKEEAEDSAAQEEKGIVLNEAEQKKLRRINEIENQIAQAVETSSESSIEENQEEYENVDEVVEEDEVEEDVVEDEVEDEVEEEVEDVVEEEVEDVVKEVEPNTLPSNYFTKQYQKQRRERLNEENRISNIFYSDSDDDETIEI</sequence>